<keyword evidence="3" id="KW-1185">Reference proteome</keyword>
<accession>A0A922L1C7</accession>
<feature type="chain" id="PRO_5037425525" evidence="1">
    <location>
        <begin position="17"/>
        <end position="273"/>
    </location>
</feature>
<protein>
    <submittedName>
        <fullName evidence="2">Uncharacterized protein</fullName>
    </submittedName>
</protein>
<organism evidence="2 3">
    <name type="scientific">Dermatophagoides farinae</name>
    <name type="common">American house dust mite</name>
    <dbReference type="NCBI Taxonomy" id="6954"/>
    <lineage>
        <taxon>Eukaryota</taxon>
        <taxon>Metazoa</taxon>
        <taxon>Ecdysozoa</taxon>
        <taxon>Arthropoda</taxon>
        <taxon>Chelicerata</taxon>
        <taxon>Arachnida</taxon>
        <taxon>Acari</taxon>
        <taxon>Acariformes</taxon>
        <taxon>Sarcoptiformes</taxon>
        <taxon>Astigmata</taxon>
        <taxon>Psoroptidia</taxon>
        <taxon>Analgoidea</taxon>
        <taxon>Pyroglyphidae</taxon>
        <taxon>Dermatophagoidinae</taxon>
        <taxon>Dermatophagoides</taxon>
    </lineage>
</organism>
<proteinExistence type="predicted"/>
<gene>
    <name evidence="2" type="ORF">DERF_014511</name>
</gene>
<keyword evidence="1" id="KW-0732">Signal</keyword>
<evidence type="ECO:0000256" key="1">
    <source>
        <dbReference type="SAM" id="SignalP"/>
    </source>
</evidence>
<dbReference type="Proteomes" id="UP000790347">
    <property type="component" value="Unassembled WGS sequence"/>
</dbReference>
<evidence type="ECO:0000313" key="3">
    <source>
        <dbReference type="Proteomes" id="UP000790347"/>
    </source>
</evidence>
<reference evidence="2" key="1">
    <citation type="submission" date="2013-05" db="EMBL/GenBank/DDBJ databases">
        <authorList>
            <person name="Yim A.K.Y."/>
            <person name="Chan T.F."/>
            <person name="Ji K.M."/>
            <person name="Liu X.Y."/>
            <person name="Zhou J.W."/>
            <person name="Li R.Q."/>
            <person name="Yang K.Y."/>
            <person name="Li J."/>
            <person name="Li M."/>
            <person name="Law P.T.W."/>
            <person name="Wu Y.L."/>
            <person name="Cai Z.L."/>
            <person name="Qin H."/>
            <person name="Bao Y."/>
            <person name="Leung R.K.K."/>
            <person name="Ng P.K.S."/>
            <person name="Zou J."/>
            <person name="Zhong X.J."/>
            <person name="Ran P.X."/>
            <person name="Zhong N.S."/>
            <person name="Liu Z.G."/>
            <person name="Tsui S.K.W."/>
        </authorList>
    </citation>
    <scope>NUCLEOTIDE SEQUENCE</scope>
    <source>
        <strain evidence="2">Derf</strain>
        <tissue evidence="2">Whole organism</tissue>
    </source>
</reference>
<reference evidence="2" key="2">
    <citation type="journal article" date="2022" name="Res Sq">
        <title>Comparative Genomics Reveals Insights into the Divergent Evolution of Astigmatic Mites and Household Pest Adaptations.</title>
        <authorList>
            <person name="Xiong Q."/>
            <person name="Wan A.T.-Y."/>
            <person name="Liu X.-Y."/>
            <person name="Fung C.S.-H."/>
            <person name="Xiao X."/>
            <person name="Malainual N."/>
            <person name="Hou J."/>
            <person name="Wang L."/>
            <person name="Wang M."/>
            <person name="Yang K."/>
            <person name="Cui Y."/>
            <person name="Leung E."/>
            <person name="Nong W."/>
            <person name="Shin S.-K."/>
            <person name="Au S."/>
            <person name="Jeong K.Y."/>
            <person name="Chew F.T."/>
            <person name="Hui J."/>
            <person name="Leung T.F."/>
            <person name="Tungtrongchitr A."/>
            <person name="Zhong N."/>
            <person name="Liu Z."/>
            <person name="Tsui S."/>
        </authorList>
    </citation>
    <scope>NUCLEOTIDE SEQUENCE</scope>
    <source>
        <strain evidence="2">Derf</strain>
        <tissue evidence="2">Whole organism</tissue>
    </source>
</reference>
<dbReference type="AlphaFoldDB" id="A0A922L1C7"/>
<name>A0A922L1C7_DERFA</name>
<evidence type="ECO:0000313" key="2">
    <source>
        <dbReference type="EMBL" id="KAH9493782.1"/>
    </source>
</evidence>
<comment type="caution">
    <text evidence="2">The sequence shown here is derived from an EMBL/GenBank/DDBJ whole genome shotgun (WGS) entry which is preliminary data.</text>
</comment>
<sequence length="273" mass="31025">MLVEFLNSIVFHLIMATIDNSTWIGHIKSYLSQSQFYIVNRSSNIRTCDGNDAIISENDDSKNSIVDENNVNKINGILDKINDEMKINNSDIKMNDEIPIAECNGSMPIESDQKKSIEPVIPLATDSADDLMVTNNTLETINEQSIPTMAIGSDDAKNFDDIDNNGYKFHILPKNDQKPVTIIVSDKEVGIKIDHFLHQFGFEDYMMIAKDKQIITDQSGDNSPQSEAIIRYDRDFLIQLQTNNSEDYLDNLLKSPFTENLFGSHLNLFRFHH</sequence>
<dbReference type="EMBL" id="ASGP02000008">
    <property type="protein sequence ID" value="KAH9493782.1"/>
    <property type="molecule type" value="Genomic_DNA"/>
</dbReference>
<feature type="signal peptide" evidence="1">
    <location>
        <begin position="1"/>
        <end position="16"/>
    </location>
</feature>